<comment type="subcellular location">
    <subcellularLocation>
        <location evidence="6">Plastid</location>
        <location evidence="6">Chloroplast</location>
    </subcellularLocation>
</comment>
<organism evidence="8 9">
    <name type="scientific">Vanilla planifolia</name>
    <name type="common">Vanilla</name>
    <dbReference type="NCBI Taxonomy" id="51239"/>
    <lineage>
        <taxon>Eukaryota</taxon>
        <taxon>Viridiplantae</taxon>
        <taxon>Streptophyta</taxon>
        <taxon>Embryophyta</taxon>
        <taxon>Tracheophyta</taxon>
        <taxon>Spermatophyta</taxon>
        <taxon>Magnoliopsida</taxon>
        <taxon>Liliopsida</taxon>
        <taxon>Asparagales</taxon>
        <taxon>Orchidaceae</taxon>
        <taxon>Vanilloideae</taxon>
        <taxon>Vanilleae</taxon>
        <taxon>Vanilla</taxon>
    </lineage>
</organism>
<keyword evidence="6" id="KW-0934">Plastid</keyword>
<dbReference type="InterPro" id="IPR036388">
    <property type="entry name" value="WH-like_DNA-bd_sf"/>
</dbReference>
<comment type="caution">
    <text evidence="8">The sequence shown here is derived from an EMBL/GenBank/DDBJ whole genome shotgun (WGS) entry which is preliminary data.</text>
</comment>
<reference evidence="8 9" key="1">
    <citation type="journal article" date="2020" name="Nat. Food">
        <title>A phased Vanilla planifolia genome enables genetic improvement of flavour and production.</title>
        <authorList>
            <person name="Hasing T."/>
            <person name="Tang H."/>
            <person name="Brym M."/>
            <person name="Khazi F."/>
            <person name="Huang T."/>
            <person name="Chambers A.H."/>
        </authorList>
    </citation>
    <scope>NUCLEOTIDE SEQUENCE [LARGE SCALE GENOMIC DNA]</scope>
    <source>
        <tissue evidence="8">Leaf</tissue>
    </source>
</reference>
<dbReference type="NCBIfam" id="TIGR02937">
    <property type="entry name" value="sigma70-ECF"/>
    <property type="match status" value="1"/>
</dbReference>
<evidence type="ECO:0000256" key="2">
    <source>
        <dbReference type="ARBA" id="ARBA00023015"/>
    </source>
</evidence>
<dbReference type="InterPro" id="IPR016262">
    <property type="entry name" value="RNA_pol_sigma_SigB/C/D/F"/>
</dbReference>
<dbReference type="OrthoDB" id="537915at2759"/>
<dbReference type="Pfam" id="PF04542">
    <property type="entry name" value="Sigma70_r2"/>
    <property type="match status" value="1"/>
</dbReference>
<dbReference type="GO" id="GO:0006352">
    <property type="term" value="P:DNA-templated transcription initiation"/>
    <property type="evidence" value="ECO:0007669"/>
    <property type="project" value="UniProtKB-UniRule"/>
</dbReference>
<evidence type="ECO:0000259" key="7">
    <source>
        <dbReference type="PROSITE" id="PS00716"/>
    </source>
</evidence>
<name>A0A835RA27_VANPL</name>
<dbReference type="Pfam" id="PF04545">
    <property type="entry name" value="Sigma70_r4"/>
    <property type="match status" value="1"/>
</dbReference>
<dbReference type="InterPro" id="IPR013325">
    <property type="entry name" value="RNA_pol_sigma_r2"/>
</dbReference>
<evidence type="ECO:0000313" key="9">
    <source>
        <dbReference type="Proteomes" id="UP000636800"/>
    </source>
</evidence>
<dbReference type="SUPFAM" id="SSF88659">
    <property type="entry name" value="Sigma3 and sigma4 domains of RNA polymerase sigma factors"/>
    <property type="match status" value="2"/>
</dbReference>
<dbReference type="CDD" id="cd06171">
    <property type="entry name" value="Sigma70_r4"/>
    <property type="match status" value="1"/>
</dbReference>
<dbReference type="InterPro" id="IPR007630">
    <property type="entry name" value="RNA_pol_sigma70_r4"/>
</dbReference>
<dbReference type="InterPro" id="IPR013324">
    <property type="entry name" value="RNA_pol_sigma_r3/r4-like"/>
</dbReference>
<dbReference type="PANTHER" id="PTHR30603:SF57">
    <property type="entry name" value="RNA POLYMERASE SIGMA FACTOR SIGB"/>
    <property type="match status" value="1"/>
</dbReference>
<keyword evidence="3 6" id="KW-0731">Sigma factor</keyword>
<dbReference type="InterPro" id="IPR007624">
    <property type="entry name" value="RNA_pol_sigma70_r3"/>
</dbReference>
<keyword evidence="5 6" id="KW-0804">Transcription</keyword>
<keyword evidence="6" id="KW-0150">Chloroplast</keyword>
<keyword evidence="2 6" id="KW-0805">Transcription regulation</keyword>
<dbReference type="InterPro" id="IPR000943">
    <property type="entry name" value="RNA_pol_sigma70"/>
</dbReference>
<dbReference type="AlphaFoldDB" id="A0A835RA27"/>
<keyword evidence="9" id="KW-1185">Reference proteome</keyword>
<dbReference type="Gene3D" id="1.10.10.10">
    <property type="entry name" value="Winged helix-like DNA-binding domain superfamily/Winged helix DNA-binding domain"/>
    <property type="match status" value="2"/>
</dbReference>
<dbReference type="EMBL" id="JADCNL010000003">
    <property type="protein sequence ID" value="KAG0488420.1"/>
    <property type="molecule type" value="Genomic_DNA"/>
</dbReference>
<dbReference type="PIRSF" id="PIRSF000767">
    <property type="entry name" value="RNA_pol_sigma_SigB/C/D"/>
    <property type="match status" value="1"/>
</dbReference>
<protein>
    <recommendedName>
        <fullName evidence="6">RNA polymerase sigma factor</fullName>
    </recommendedName>
</protein>
<dbReference type="SUPFAM" id="SSF88946">
    <property type="entry name" value="Sigma2 domain of RNA polymerase sigma factors"/>
    <property type="match status" value="1"/>
</dbReference>
<dbReference type="GO" id="GO:0009507">
    <property type="term" value="C:chloroplast"/>
    <property type="evidence" value="ECO:0007669"/>
    <property type="project" value="UniProtKB-SubCell"/>
</dbReference>
<evidence type="ECO:0000313" key="8">
    <source>
        <dbReference type="EMBL" id="KAG0488420.1"/>
    </source>
</evidence>
<evidence type="ECO:0000256" key="4">
    <source>
        <dbReference type="ARBA" id="ARBA00023125"/>
    </source>
</evidence>
<evidence type="ECO:0000256" key="6">
    <source>
        <dbReference type="PIRNR" id="PIRNR000767"/>
    </source>
</evidence>
<dbReference type="Proteomes" id="UP000636800">
    <property type="component" value="Chromosome 3"/>
</dbReference>
<evidence type="ECO:0000256" key="1">
    <source>
        <dbReference type="ARBA" id="ARBA00007788"/>
    </source>
</evidence>
<dbReference type="GO" id="GO:0003677">
    <property type="term" value="F:DNA binding"/>
    <property type="evidence" value="ECO:0007669"/>
    <property type="project" value="UniProtKB-KW"/>
</dbReference>
<dbReference type="InterPro" id="IPR050239">
    <property type="entry name" value="Sigma-70_RNA_pol_init_factors"/>
</dbReference>
<comment type="function">
    <text evidence="6">Sigma factors are initiation factors that promote the attachment of plastid-encoded RNA polymerase (PEP) to specific initiation sites and are then released.</text>
</comment>
<evidence type="ECO:0000256" key="5">
    <source>
        <dbReference type="ARBA" id="ARBA00023163"/>
    </source>
</evidence>
<evidence type="ECO:0000256" key="3">
    <source>
        <dbReference type="ARBA" id="ARBA00023082"/>
    </source>
</evidence>
<dbReference type="InterPro" id="IPR014284">
    <property type="entry name" value="RNA_pol_sigma-70_dom"/>
</dbReference>
<keyword evidence="4 6" id="KW-0238">DNA-binding</keyword>
<sequence length="585" mass="65858">MACLVPQFMCPASSDIPKHFHHTSHSNARILVRFETRCASSQFTAVVEKLQLPTFEAYTSLTCMRPLTYLGGNGPPEKKNVELKLPIETILTSEEAVIAAAAAEAISLAKSAAEFAKAAAELLGNSPCDKSNRPSSCASGKESLRAEIVKKIECGQISWDKIKTIPHIGHIQGNQSQRSCVSVLHSVLHSDEFDILQKVAVRSMRHMQRRVRRESVAEKATKKVVTVKSCSSGKKKREAVKEIDFSDPLRCLRRTTSTTKLLTASEEQQLSSGIQDMLKLQRVQSELTERTGNPPTFAQWAAAADLDKRTLRKLLNHGKQCKEKMVKSNIRLVISIAKNFVGAGMSIQDLVQEGCRGLIKCAEKFDASKGFRFSTYAHWWIRQAVKKSLTDQSRTIRLPSHVVESCYRVRRVRKQLYSEKGRHPNDEEVAEAAGLSMRRLRTVLLTPKPPISLDQKIGFNQSLKPSEVVADPDAVITEERLMRQFLKVDLNKAFDILHPREKQVVLSRFGLLDGRMKTLQEIGTVMGVSRERIRQIESCAIRKLKRRKKIKNLRHYLLNSTLLRSSKKFPSLALANEKLILQRFS</sequence>
<feature type="domain" description="RNA polymerase sigma-70" evidence="7">
    <location>
        <begin position="518"/>
        <end position="544"/>
    </location>
</feature>
<dbReference type="PROSITE" id="PS00716">
    <property type="entry name" value="SIGMA70_2"/>
    <property type="match status" value="1"/>
</dbReference>
<dbReference type="InterPro" id="IPR007627">
    <property type="entry name" value="RNA_pol_sigma70_r2"/>
</dbReference>
<dbReference type="Gene3D" id="1.10.601.10">
    <property type="entry name" value="RNA Polymerase Primary Sigma Factor"/>
    <property type="match status" value="1"/>
</dbReference>
<dbReference type="PANTHER" id="PTHR30603">
    <property type="entry name" value="RNA POLYMERASE SIGMA FACTOR RPO"/>
    <property type="match status" value="1"/>
</dbReference>
<dbReference type="Pfam" id="PF04539">
    <property type="entry name" value="Sigma70_r3"/>
    <property type="match status" value="1"/>
</dbReference>
<dbReference type="PRINTS" id="PR00046">
    <property type="entry name" value="SIGMA70FCT"/>
</dbReference>
<dbReference type="GO" id="GO:0016987">
    <property type="term" value="F:sigma factor activity"/>
    <property type="evidence" value="ECO:0007669"/>
    <property type="project" value="UniProtKB-UniRule"/>
</dbReference>
<proteinExistence type="inferred from homology"/>
<accession>A0A835RA27</accession>
<gene>
    <name evidence="8" type="ORF">HPP92_007231</name>
</gene>
<comment type="similarity">
    <text evidence="1 6">Belongs to the sigma-70 factor family.</text>
</comment>